<sequence>MAAVLERIFIAAAAGQAMQEVEEVRALPGKGLEGDRYASGRGYWCPHDVCQVTIIGVEPLERIEREMGVRVLDGQHRRNLVVRGLDPMDLAAKRARIGEAILTYDRIRPPCAYIAKLTEKQMTKALYRHDRSICVTVEQGGLIRRGDPVEILGTNRDLFSASFERFLRAFR</sequence>
<dbReference type="PANTHER" id="PTHR36930:SF1">
    <property type="entry name" value="MOSC DOMAIN-CONTAINING PROTEIN"/>
    <property type="match status" value="1"/>
</dbReference>
<proteinExistence type="predicted"/>
<dbReference type="InterPro" id="IPR011037">
    <property type="entry name" value="Pyrv_Knase-like_insert_dom_sf"/>
</dbReference>
<dbReference type="PROSITE" id="PS51340">
    <property type="entry name" value="MOSC"/>
    <property type="match status" value="1"/>
</dbReference>
<evidence type="ECO:0000259" key="1">
    <source>
        <dbReference type="PROSITE" id="PS51340"/>
    </source>
</evidence>
<dbReference type="Gene3D" id="2.40.33.20">
    <property type="entry name" value="PK beta-barrel domain-like"/>
    <property type="match status" value="1"/>
</dbReference>
<dbReference type="SUPFAM" id="SSF50800">
    <property type="entry name" value="PK beta-barrel domain-like"/>
    <property type="match status" value="1"/>
</dbReference>
<dbReference type="Pfam" id="PF03473">
    <property type="entry name" value="MOSC"/>
    <property type="match status" value="1"/>
</dbReference>
<dbReference type="InterPro" id="IPR005302">
    <property type="entry name" value="MoCF_Sase_C"/>
</dbReference>
<protein>
    <submittedName>
        <fullName evidence="2">MOSC domain-containing protein</fullName>
    </submittedName>
</protein>
<dbReference type="Proteomes" id="UP000253941">
    <property type="component" value="Unassembled WGS sequence"/>
</dbReference>
<dbReference type="AlphaFoldDB" id="A0A369TDG4"/>
<dbReference type="EMBL" id="QPMH01000005">
    <property type="protein sequence ID" value="RDD62425.1"/>
    <property type="molecule type" value="Genomic_DNA"/>
</dbReference>
<evidence type="ECO:0000313" key="3">
    <source>
        <dbReference type="Proteomes" id="UP000253941"/>
    </source>
</evidence>
<dbReference type="GO" id="GO:0003824">
    <property type="term" value="F:catalytic activity"/>
    <property type="evidence" value="ECO:0007669"/>
    <property type="project" value="InterPro"/>
</dbReference>
<dbReference type="PANTHER" id="PTHR36930">
    <property type="entry name" value="METAL-SULFUR CLUSTER BIOSYNTHESIS PROTEINS YUAD-RELATED"/>
    <property type="match status" value="1"/>
</dbReference>
<name>A0A369TDG4_9PROT</name>
<organism evidence="2 3">
    <name type="scientific">Ferruginivarius sediminum</name>
    <dbReference type="NCBI Taxonomy" id="2661937"/>
    <lineage>
        <taxon>Bacteria</taxon>
        <taxon>Pseudomonadati</taxon>
        <taxon>Pseudomonadota</taxon>
        <taxon>Alphaproteobacteria</taxon>
        <taxon>Rhodospirillales</taxon>
        <taxon>Rhodospirillaceae</taxon>
        <taxon>Ferruginivarius</taxon>
    </lineage>
</organism>
<dbReference type="GO" id="GO:0030170">
    <property type="term" value="F:pyridoxal phosphate binding"/>
    <property type="evidence" value="ECO:0007669"/>
    <property type="project" value="InterPro"/>
</dbReference>
<dbReference type="RefSeq" id="WP_114581522.1">
    <property type="nucleotide sequence ID" value="NZ_QPMH01000005.1"/>
</dbReference>
<evidence type="ECO:0000313" key="2">
    <source>
        <dbReference type="EMBL" id="RDD62425.1"/>
    </source>
</evidence>
<accession>A0A369TDG4</accession>
<gene>
    <name evidence="2" type="ORF">DRB17_07170</name>
</gene>
<dbReference type="GO" id="GO:0030151">
    <property type="term" value="F:molybdenum ion binding"/>
    <property type="evidence" value="ECO:0007669"/>
    <property type="project" value="InterPro"/>
</dbReference>
<dbReference type="InterPro" id="IPR052716">
    <property type="entry name" value="MOSC_domain"/>
</dbReference>
<keyword evidence="3" id="KW-1185">Reference proteome</keyword>
<comment type="caution">
    <text evidence="2">The sequence shown here is derived from an EMBL/GenBank/DDBJ whole genome shotgun (WGS) entry which is preliminary data.</text>
</comment>
<reference evidence="2 3" key="1">
    <citation type="submission" date="2018-07" db="EMBL/GenBank/DDBJ databases">
        <title>Venubactetium sediminum gen. nov., sp. nov., isolated from a marine solar saltern.</title>
        <authorList>
            <person name="Wang S."/>
        </authorList>
    </citation>
    <scope>NUCLEOTIDE SEQUENCE [LARGE SCALE GENOMIC DNA]</scope>
    <source>
        <strain evidence="2 3">WD2A32</strain>
    </source>
</reference>
<feature type="domain" description="MOSC" evidence="1">
    <location>
        <begin position="19"/>
        <end position="152"/>
    </location>
</feature>